<dbReference type="GO" id="GO:0046873">
    <property type="term" value="F:metal ion transmembrane transporter activity"/>
    <property type="evidence" value="ECO:0007669"/>
    <property type="project" value="InterPro"/>
</dbReference>
<evidence type="ECO:0000256" key="6">
    <source>
        <dbReference type="SAM" id="Phobius"/>
    </source>
</evidence>
<proteinExistence type="predicted"/>
<dbReference type="InterPro" id="IPR002523">
    <property type="entry name" value="MgTranspt_CorA/ZnTranspt_ZntB"/>
</dbReference>
<dbReference type="EMBL" id="JASNWA010000003">
    <property type="protein sequence ID" value="KAK3178238.1"/>
    <property type="molecule type" value="Genomic_DNA"/>
</dbReference>
<organism evidence="7 8">
    <name type="scientific">Lepraria neglecta</name>
    <dbReference type="NCBI Taxonomy" id="209136"/>
    <lineage>
        <taxon>Eukaryota</taxon>
        <taxon>Fungi</taxon>
        <taxon>Dikarya</taxon>
        <taxon>Ascomycota</taxon>
        <taxon>Pezizomycotina</taxon>
        <taxon>Lecanoromycetes</taxon>
        <taxon>OSLEUM clade</taxon>
        <taxon>Lecanoromycetidae</taxon>
        <taxon>Lecanorales</taxon>
        <taxon>Lecanorineae</taxon>
        <taxon>Stereocaulaceae</taxon>
        <taxon>Lepraria</taxon>
    </lineage>
</organism>
<feature type="region of interest" description="Disordered" evidence="5">
    <location>
        <begin position="1"/>
        <end position="79"/>
    </location>
</feature>
<keyword evidence="2 6" id="KW-0812">Transmembrane</keyword>
<dbReference type="Gene3D" id="1.20.58.340">
    <property type="entry name" value="Magnesium transport protein CorA, transmembrane region"/>
    <property type="match status" value="1"/>
</dbReference>
<dbReference type="GO" id="GO:0016020">
    <property type="term" value="C:membrane"/>
    <property type="evidence" value="ECO:0007669"/>
    <property type="project" value="UniProtKB-SubCell"/>
</dbReference>
<evidence type="ECO:0000313" key="8">
    <source>
        <dbReference type="Proteomes" id="UP001276659"/>
    </source>
</evidence>
<comment type="caution">
    <text evidence="7">The sequence shown here is derived from an EMBL/GenBank/DDBJ whole genome shotgun (WGS) entry which is preliminary data.</text>
</comment>
<evidence type="ECO:0000256" key="4">
    <source>
        <dbReference type="ARBA" id="ARBA00023136"/>
    </source>
</evidence>
<dbReference type="Proteomes" id="UP001276659">
    <property type="component" value="Unassembled WGS sequence"/>
</dbReference>
<sequence>MESSQLDSQTSIAQGEDPPIADPTINPAPTSLGELGNDNINTHYVQPEVKGIQHLSRKSRKATKSTLQPFEGWEQPPAENRGPYHEYVHELVQAGWDNLKTLDDYMSKDIEDQDLVISVLDITDDHQQKQWPDIHDYTLLKKFIDEQSRTGVKVRLYIAEQRGPLSAGVMEAFGSSLDLDPRFFQWSIKGNKHVLEPSERHRAPYTNIGFGVPKLSTPLRTDAERFKVTVYVKPDDVGDGWTGVFLFSSHSKMALSSRNLISPPNFNSPRPAPTPLSPKSFREIYLETFAYLDLAHATVSPFYAISYLLRLNCLCWDKVITNIRDEDRRINGVSDTTVGHVEEIQRSLSVVQRGGSLGWAGGDSKLTEETRKALEEDFKHLVEQTDLLWVTRDKMATTRRQKSETRWTTLTNTFTYVFAPVTIISGVYGMNVSQISGSNTNPDIWQFFVAIAILNVLIVLFLAVSNWLHIISKHGRKAGAKEVFGFALGRVGK</sequence>
<comment type="subcellular location">
    <subcellularLocation>
        <location evidence="1">Membrane</location>
        <topology evidence="1">Multi-pass membrane protein</topology>
    </subcellularLocation>
</comment>
<evidence type="ECO:0000256" key="2">
    <source>
        <dbReference type="ARBA" id="ARBA00022692"/>
    </source>
</evidence>
<name>A0AAD9ZIA5_9LECA</name>
<keyword evidence="4 6" id="KW-0472">Membrane</keyword>
<dbReference type="Pfam" id="PF01544">
    <property type="entry name" value="CorA"/>
    <property type="match status" value="1"/>
</dbReference>
<reference evidence="7" key="1">
    <citation type="submission" date="2022-11" db="EMBL/GenBank/DDBJ databases">
        <title>Chromosomal genome sequence assembly and mating type (MAT) locus characterization of the leprose asexual lichenized fungus Lepraria neglecta (Nyl.) Erichsen.</title>
        <authorList>
            <person name="Allen J.L."/>
            <person name="Pfeffer B."/>
        </authorList>
    </citation>
    <scope>NUCLEOTIDE SEQUENCE</scope>
    <source>
        <strain evidence="7">Allen 5258</strain>
    </source>
</reference>
<evidence type="ECO:0000256" key="3">
    <source>
        <dbReference type="ARBA" id="ARBA00022989"/>
    </source>
</evidence>
<dbReference type="AlphaFoldDB" id="A0AAD9ZIA5"/>
<dbReference type="SUPFAM" id="SSF144083">
    <property type="entry name" value="Magnesium transport protein CorA, transmembrane region"/>
    <property type="match status" value="1"/>
</dbReference>
<keyword evidence="3 6" id="KW-1133">Transmembrane helix</keyword>
<accession>A0AAD9ZIA5</accession>
<keyword evidence="8" id="KW-1185">Reference proteome</keyword>
<evidence type="ECO:0000256" key="5">
    <source>
        <dbReference type="SAM" id="MobiDB-lite"/>
    </source>
</evidence>
<evidence type="ECO:0000256" key="1">
    <source>
        <dbReference type="ARBA" id="ARBA00004141"/>
    </source>
</evidence>
<feature type="transmembrane region" description="Helical" evidence="6">
    <location>
        <begin position="409"/>
        <end position="432"/>
    </location>
</feature>
<feature type="transmembrane region" description="Helical" evidence="6">
    <location>
        <begin position="444"/>
        <end position="468"/>
    </location>
</feature>
<dbReference type="InterPro" id="IPR045863">
    <property type="entry name" value="CorA_TM1_TM2"/>
</dbReference>
<gene>
    <name evidence="7" type="ORF">OEA41_000371</name>
</gene>
<protein>
    <submittedName>
        <fullName evidence="7">Uncharacterized protein</fullName>
    </submittedName>
</protein>
<feature type="compositionally biased region" description="Polar residues" evidence="5">
    <location>
        <begin position="1"/>
        <end position="13"/>
    </location>
</feature>
<evidence type="ECO:0000313" key="7">
    <source>
        <dbReference type="EMBL" id="KAK3178238.1"/>
    </source>
</evidence>